<feature type="transmembrane region" description="Helical" evidence="1">
    <location>
        <begin position="6"/>
        <end position="29"/>
    </location>
</feature>
<reference evidence="2 3" key="1">
    <citation type="submission" date="2019-12" db="EMBL/GenBank/DDBJ databases">
        <title>A genome sequence resource for the geographically widespread anthracnose pathogen Colletotrichum asianum.</title>
        <authorList>
            <person name="Meng Y."/>
        </authorList>
    </citation>
    <scope>NUCLEOTIDE SEQUENCE [LARGE SCALE GENOMIC DNA]</scope>
    <source>
        <strain evidence="2 3">ICMP 18580</strain>
    </source>
</reference>
<comment type="caution">
    <text evidence="2">The sequence shown here is derived from an EMBL/GenBank/DDBJ whole genome shotgun (WGS) entry which is preliminary data.</text>
</comment>
<sequence length="115" mass="13178">MDTLPPILLVMMICWTRAFGSVMMFRSAVSDLVDRRFLRRGGILLWIHVTRPATETSAHRCFHDQRRMNGKETWIQEKKQLIWAAISTWHGAHGGPLYPSPCFPAIPPFMARGSI</sequence>
<keyword evidence="1" id="KW-1133">Transmembrane helix</keyword>
<proteinExistence type="predicted"/>
<keyword evidence="1" id="KW-0472">Membrane</keyword>
<evidence type="ECO:0000313" key="2">
    <source>
        <dbReference type="EMBL" id="KAF0325240.1"/>
    </source>
</evidence>
<organism evidence="2 3">
    <name type="scientific">Colletotrichum asianum</name>
    <dbReference type="NCBI Taxonomy" id="702518"/>
    <lineage>
        <taxon>Eukaryota</taxon>
        <taxon>Fungi</taxon>
        <taxon>Dikarya</taxon>
        <taxon>Ascomycota</taxon>
        <taxon>Pezizomycotina</taxon>
        <taxon>Sordariomycetes</taxon>
        <taxon>Hypocreomycetidae</taxon>
        <taxon>Glomerellales</taxon>
        <taxon>Glomerellaceae</taxon>
        <taxon>Colletotrichum</taxon>
        <taxon>Colletotrichum gloeosporioides species complex</taxon>
    </lineage>
</organism>
<dbReference type="OrthoDB" id="4848888at2759"/>
<accession>A0A8H3ZVG5</accession>
<dbReference type="Proteomes" id="UP000434172">
    <property type="component" value="Unassembled WGS sequence"/>
</dbReference>
<evidence type="ECO:0000256" key="1">
    <source>
        <dbReference type="SAM" id="Phobius"/>
    </source>
</evidence>
<evidence type="ECO:0000313" key="3">
    <source>
        <dbReference type="Proteomes" id="UP000434172"/>
    </source>
</evidence>
<dbReference type="AlphaFoldDB" id="A0A8H3ZVG5"/>
<protein>
    <submittedName>
        <fullName evidence="2">Uncharacterized protein</fullName>
    </submittedName>
</protein>
<name>A0A8H3ZVG5_9PEZI</name>
<keyword evidence="1" id="KW-0812">Transmembrane</keyword>
<gene>
    <name evidence="2" type="ORF">GQ607_007567</name>
</gene>
<keyword evidence="3" id="KW-1185">Reference proteome</keyword>
<dbReference type="EMBL" id="WOWK01000038">
    <property type="protein sequence ID" value="KAF0325240.1"/>
    <property type="molecule type" value="Genomic_DNA"/>
</dbReference>